<comment type="caution">
    <text evidence="1">The sequence shown here is derived from an EMBL/GenBank/DDBJ whole genome shotgun (WGS) entry which is preliminary data.</text>
</comment>
<proteinExistence type="predicted"/>
<dbReference type="Proteomes" id="UP000663856">
    <property type="component" value="Unassembled WGS sequence"/>
</dbReference>
<protein>
    <submittedName>
        <fullName evidence="1">Uncharacterized protein</fullName>
    </submittedName>
</protein>
<sequence>MNVYMKQFLVEIKERPTILLDVPKEYKQGIEYACNEDPSHRPTCFELTERMFKKMNNVKRRDRMKTVVGDINYQQEENTQISIPVAEENRLTGRLPNIIIFDTRPTTEESMTTASSTSTLSSKPAYISARHRFERLLSKSDEDFSTNDSQMISNAIISLSNSTTCASRSIIGEIVTSSNDEDLSNDSVTLTCRF</sequence>
<reference evidence="1" key="1">
    <citation type="submission" date="2021-02" db="EMBL/GenBank/DDBJ databases">
        <authorList>
            <person name="Nowell W R."/>
        </authorList>
    </citation>
    <scope>NUCLEOTIDE SEQUENCE</scope>
</reference>
<accession>A0A816TFS9</accession>
<dbReference type="EMBL" id="CAJNRF010008354">
    <property type="protein sequence ID" value="CAF2100696.1"/>
    <property type="molecule type" value="Genomic_DNA"/>
</dbReference>
<dbReference type="AlphaFoldDB" id="A0A816TFS9"/>
<organism evidence="1 2">
    <name type="scientific">Rotaria magnacalcarata</name>
    <dbReference type="NCBI Taxonomy" id="392030"/>
    <lineage>
        <taxon>Eukaryota</taxon>
        <taxon>Metazoa</taxon>
        <taxon>Spiralia</taxon>
        <taxon>Gnathifera</taxon>
        <taxon>Rotifera</taxon>
        <taxon>Eurotatoria</taxon>
        <taxon>Bdelloidea</taxon>
        <taxon>Philodinida</taxon>
        <taxon>Philodinidae</taxon>
        <taxon>Rotaria</taxon>
    </lineage>
</organism>
<evidence type="ECO:0000313" key="2">
    <source>
        <dbReference type="Proteomes" id="UP000663856"/>
    </source>
</evidence>
<name>A0A816TFS9_9BILA</name>
<evidence type="ECO:0000313" key="1">
    <source>
        <dbReference type="EMBL" id="CAF2100696.1"/>
    </source>
</evidence>
<gene>
    <name evidence="1" type="ORF">WKI299_LOCUS20164</name>
</gene>